<gene>
    <name evidence="1" type="ORF">RRG08_036713</name>
</gene>
<keyword evidence="2" id="KW-1185">Reference proteome</keyword>
<comment type="caution">
    <text evidence="1">The sequence shown here is derived from an EMBL/GenBank/DDBJ whole genome shotgun (WGS) entry which is preliminary data.</text>
</comment>
<organism evidence="1 2">
    <name type="scientific">Elysia crispata</name>
    <name type="common">lettuce slug</name>
    <dbReference type="NCBI Taxonomy" id="231223"/>
    <lineage>
        <taxon>Eukaryota</taxon>
        <taxon>Metazoa</taxon>
        <taxon>Spiralia</taxon>
        <taxon>Lophotrochozoa</taxon>
        <taxon>Mollusca</taxon>
        <taxon>Gastropoda</taxon>
        <taxon>Heterobranchia</taxon>
        <taxon>Euthyneura</taxon>
        <taxon>Panpulmonata</taxon>
        <taxon>Sacoglossa</taxon>
        <taxon>Placobranchoidea</taxon>
        <taxon>Plakobranchidae</taxon>
        <taxon>Elysia</taxon>
    </lineage>
</organism>
<dbReference type="AlphaFoldDB" id="A0AAE0XUC2"/>
<proteinExistence type="predicted"/>
<sequence>MGQHIPRISSFFVRQENRVEAFVSWSDSTALSVSSLVHDVHQSFLSEQGNVWLTLAPDDRIGAKIRVGSLPITSTQLQNLDISRILIWHSERILKRSGDSSGRYIQFFVKPTMIRQAFQKQELIQFSGPIQTGPCYSHRYRCNWRAKKAGRPPACVRSTLSSLCKLQVSLEIIPGRTRGETVQGPDFFNGLALYSASKRLSFDSRCSKG</sequence>
<accession>A0AAE0XUC2</accession>
<dbReference type="Proteomes" id="UP001283361">
    <property type="component" value="Unassembled WGS sequence"/>
</dbReference>
<dbReference type="EMBL" id="JAWDGP010007571">
    <property type="protein sequence ID" value="KAK3713101.1"/>
    <property type="molecule type" value="Genomic_DNA"/>
</dbReference>
<reference evidence="1" key="1">
    <citation type="journal article" date="2023" name="G3 (Bethesda)">
        <title>A reference genome for the long-term kleptoplast-retaining sea slug Elysia crispata morphotype clarki.</title>
        <authorList>
            <person name="Eastman K.E."/>
            <person name="Pendleton A.L."/>
            <person name="Shaikh M.A."/>
            <person name="Suttiyut T."/>
            <person name="Ogas R."/>
            <person name="Tomko P."/>
            <person name="Gavelis G."/>
            <person name="Widhalm J.R."/>
            <person name="Wisecaver J.H."/>
        </authorList>
    </citation>
    <scope>NUCLEOTIDE SEQUENCE</scope>
    <source>
        <strain evidence="1">ECLA1</strain>
    </source>
</reference>
<protein>
    <submittedName>
        <fullName evidence="1">Uncharacterized protein</fullName>
    </submittedName>
</protein>
<evidence type="ECO:0000313" key="1">
    <source>
        <dbReference type="EMBL" id="KAK3713101.1"/>
    </source>
</evidence>
<evidence type="ECO:0000313" key="2">
    <source>
        <dbReference type="Proteomes" id="UP001283361"/>
    </source>
</evidence>
<name>A0AAE0XUC2_9GAST</name>